<proteinExistence type="predicted"/>
<keyword evidence="2" id="KW-1185">Reference proteome</keyword>
<evidence type="ECO:0008006" key="3">
    <source>
        <dbReference type="Google" id="ProtNLM"/>
    </source>
</evidence>
<dbReference type="Pfam" id="PF08309">
    <property type="entry name" value="LVIVD"/>
    <property type="match status" value="1"/>
</dbReference>
<dbReference type="InterPro" id="IPR013211">
    <property type="entry name" value="LVIVD"/>
</dbReference>
<protein>
    <recommendedName>
        <fullName evidence="3">LVIVD repeat-containing protein</fullName>
    </recommendedName>
</protein>
<sequence length="410" mass="45998">MQGALSKNIKLLSQDTLRGFGTVGEGMSLQIAPDGRRILWIAHEGAPKNFTGVDVSDPRKPKVVCQTELAHGNMRSNSLETCGNILAVAYQVWTPGDKPAGVELFDISVPENPRSIGFYDASGPYSRGCHCLWFVDGEYIHCSSGAPDFQPRHPRDDQFYQIIDVRDPTKPREVGRWWYPGTREGDAEPLPPRLNPQPLHEMRGPDAYRLHNANVYPERPDRAYIGYIDGGAFILDIADKSAPKVVSSWNPHPPYPGFTHTVMPLFERDLLVVTDESILDDGADWPKLTWMVDARLETNLVPISTFPLPSFEEYGRKGGRFGSHNIHENRPGPSFRSEEIIFGAFFNAGVRIYDIKDPYRPETIAYFIPPAPKDSRVATAQMNDLHVDERGIIYTGDRWTGGLYCLEADI</sequence>
<name>A0A6S6QHG2_9HYPH</name>
<gene>
    <name evidence="1" type="ORF">IZ6_03290</name>
</gene>
<dbReference type="EMBL" id="AP023361">
    <property type="protein sequence ID" value="BCJ89594.1"/>
    <property type="molecule type" value="Genomic_DNA"/>
</dbReference>
<evidence type="ECO:0000313" key="1">
    <source>
        <dbReference type="EMBL" id="BCJ89594.1"/>
    </source>
</evidence>
<dbReference type="SUPFAM" id="SSF101908">
    <property type="entry name" value="Putative isomerase YbhE"/>
    <property type="match status" value="1"/>
</dbReference>
<organism evidence="1 2">
    <name type="scientific">Terrihabitans soli</name>
    <dbReference type="NCBI Taxonomy" id="708113"/>
    <lineage>
        <taxon>Bacteria</taxon>
        <taxon>Pseudomonadati</taxon>
        <taxon>Pseudomonadota</taxon>
        <taxon>Alphaproteobacteria</taxon>
        <taxon>Hyphomicrobiales</taxon>
        <taxon>Terrihabitans</taxon>
    </lineage>
</organism>
<dbReference type="AlphaFoldDB" id="A0A6S6QHG2"/>
<reference evidence="1 2" key="1">
    <citation type="submission" date="2020-08" db="EMBL/GenBank/DDBJ databases">
        <title>Genome sequence of Rhizobiales bacterium strain IZ6.</title>
        <authorList>
            <person name="Nakai R."/>
            <person name="Naganuma T."/>
        </authorList>
    </citation>
    <scope>NUCLEOTIDE SEQUENCE [LARGE SCALE GENOMIC DNA]</scope>
    <source>
        <strain evidence="1 2">IZ6</strain>
    </source>
</reference>
<dbReference type="Proteomes" id="UP000515317">
    <property type="component" value="Chromosome"/>
</dbReference>
<dbReference type="KEGG" id="tso:IZ6_03290"/>
<evidence type="ECO:0000313" key="2">
    <source>
        <dbReference type="Proteomes" id="UP000515317"/>
    </source>
</evidence>
<accession>A0A6S6QHG2</accession>
<dbReference type="RefSeq" id="WP_225873968.1">
    <property type="nucleotide sequence ID" value="NZ_AP023361.1"/>
</dbReference>